<feature type="transmembrane region" description="Helical" evidence="6">
    <location>
        <begin position="433"/>
        <end position="455"/>
    </location>
</feature>
<evidence type="ECO:0000313" key="9">
    <source>
        <dbReference type="EMBL" id="KIW66792.1"/>
    </source>
</evidence>
<feature type="transmembrane region" description="Helical" evidence="6">
    <location>
        <begin position="179"/>
        <end position="206"/>
    </location>
</feature>
<evidence type="ECO:0000256" key="5">
    <source>
        <dbReference type="SAM" id="MobiDB-lite"/>
    </source>
</evidence>
<feature type="transmembrane region" description="Helical" evidence="6">
    <location>
        <begin position="320"/>
        <end position="340"/>
    </location>
</feature>
<feature type="transmembrane region" description="Helical" evidence="6">
    <location>
        <begin position="573"/>
        <end position="592"/>
    </location>
</feature>
<dbReference type="PANTHER" id="PTHR12308">
    <property type="entry name" value="ANOCTAMIN"/>
    <property type="match status" value="1"/>
</dbReference>
<sequence length="745" mass="84551">MSHKTLQSNFDVDYVISYRMPKDEDKEAGVTQFRKLIRALAETGLTTEVRRGDETSLLVFVKAADEKILADVVHRSRIKDWLHGVRQVQPSKDVANILTSEPLTEAERHRHIHHMICCPREEGGAGITPKHGEWKNVEAVFPLHDHVKNKKWLSEFTRKTFLTPDDLDEIRNTVGEKIAYYYAFLQSYFSFMIFPAAFGFSCWVLLGNYSPIYAIVNGLWCVVFVEYWKRQEKELAIRWNVKNVSTIEDKRREFAPEKVTTDPVTGEQVWFFPAKKRLQRQLLQIPLAALCVVGLGAIICTCYAIEIFISEVYDGPLKSILVFLPTILLTLAVPTMSNFLTGFAEKLTFYENYETQDAHDKAMISKVFVINFITSYTAIFLTSFVYVPFATILVPYLDILGMTVKPFAENEKQLQTPSPATFTINPNRLRNQMIYFAVTAQVVNFAMETIMPVVTQRGTKKFKEMQSQRAEKHGGTTPSVADNDPPEEKDFLARVREEAALPEYDVTSDLREMCIQFGYLSCFSVIWPLTPVSYFINNWVELRGDTFKLAVECRRPNPARADSIGPWLSSLEFLAWLGSITSAALVYMFSGGDGHGPDGRPHQIKLWALLLSVFLSEHIFLVVRVLVRTAISKLDSAAMRKERSERFMVRRKYLEDAGLGHAVKPIASPPNSPLKTESGEQAFASLTRESLEDEARNQSTSTSGAGEGSVERFWLRQRSWAESERAGLGMIELMDLGTKEAKKAQ</sequence>
<dbReference type="InterPro" id="IPR049456">
    <property type="entry name" value="Anoctamin_N_fung"/>
</dbReference>
<feature type="transmembrane region" description="Helical" evidence="6">
    <location>
        <begin position="285"/>
        <end position="308"/>
    </location>
</feature>
<feature type="transmembrane region" description="Helical" evidence="6">
    <location>
        <begin position="368"/>
        <end position="397"/>
    </location>
</feature>
<keyword evidence="10" id="KW-1185">Reference proteome</keyword>
<evidence type="ECO:0000259" key="7">
    <source>
        <dbReference type="Pfam" id="PF04547"/>
    </source>
</evidence>
<dbReference type="GO" id="GO:0005254">
    <property type="term" value="F:chloride channel activity"/>
    <property type="evidence" value="ECO:0007669"/>
    <property type="project" value="TreeGrafter"/>
</dbReference>
<keyword evidence="3 6" id="KW-1133">Transmembrane helix</keyword>
<dbReference type="GO" id="GO:0016020">
    <property type="term" value="C:membrane"/>
    <property type="evidence" value="ECO:0007669"/>
    <property type="project" value="UniProtKB-SubCell"/>
</dbReference>
<accession>A0A0D2DXF3</accession>
<evidence type="ECO:0000256" key="6">
    <source>
        <dbReference type="SAM" id="Phobius"/>
    </source>
</evidence>
<dbReference type="AlphaFoldDB" id="A0A0D2DXF3"/>
<gene>
    <name evidence="9" type="ORF">PV04_06087</name>
</gene>
<feature type="region of interest" description="Disordered" evidence="5">
    <location>
        <begin position="689"/>
        <end position="709"/>
    </location>
</feature>
<proteinExistence type="predicted"/>
<reference evidence="9 10" key="1">
    <citation type="submission" date="2015-01" db="EMBL/GenBank/DDBJ databases">
        <title>The Genome Sequence of Capronia semiimmersa CBS27337.</title>
        <authorList>
            <consortium name="The Broad Institute Genomics Platform"/>
            <person name="Cuomo C."/>
            <person name="de Hoog S."/>
            <person name="Gorbushina A."/>
            <person name="Stielow B."/>
            <person name="Teixiera M."/>
            <person name="Abouelleil A."/>
            <person name="Chapman S.B."/>
            <person name="Priest M."/>
            <person name="Young S.K."/>
            <person name="Wortman J."/>
            <person name="Nusbaum C."/>
            <person name="Birren B."/>
        </authorList>
    </citation>
    <scope>NUCLEOTIDE SEQUENCE [LARGE SCALE GENOMIC DNA]</scope>
    <source>
        <strain evidence="9 10">CBS 27337</strain>
    </source>
</reference>
<dbReference type="GO" id="GO:0032541">
    <property type="term" value="C:cortical endoplasmic reticulum"/>
    <property type="evidence" value="ECO:0007669"/>
    <property type="project" value="TreeGrafter"/>
</dbReference>
<name>A0A0D2DXF3_9EURO</name>
<keyword evidence="2 6" id="KW-0812">Transmembrane</keyword>
<evidence type="ECO:0000256" key="3">
    <source>
        <dbReference type="ARBA" id="ARBA00022989"/>
    </source>
</evidence>
<evidence type="ECO:0000259" key="8">
    <source>
        <dbReference type="Pfam" id="PF20877"/>
    </source>
</evidence>
<dbReference type="Pfam" id="PF20877">
    <property type="entry name" value="Anoctamin_N"/>
    <property type="match status" value="1"/>
</dbReference>
<dbReference type="EMBL" id="KN846959">
    <property type="protein sequence ID" value="KIW66792.1"/>
    <property type="molecule type" value="Genomic_DNA"/>
</dbReference>
<organism evidence="9 10">
    <name type="scientific">Phialophora macrospora</name>
    <dbReference type="NCBI Taxonomy" id="1851006"/>
    <lineage>
        <taxon>Eukaryota</taxon>
        <taxon>Fungi</taxon>
        <taxon>Dikarya</taxon>
        <taxon>Ascomycota</taxon>
        <taxon>Pezizomycotina</taxon>
        <taxon>Eurotiomycetes</taxon>
        <taxon>Chaetothyriomycetidae</taxon>
        <taxon>Chaetothyriales</taxon>
        <taxon>Herpotrichiellaceae</taxon>
        <taxon>Phialophora</taxon>
    </lineage>
</organism>
<evidence type="ECO:0000256" key="1">
    <source>
        <dbReference type="ARBA" id="ARBA00004141"/>
    </source>
</evidence>
<feature type="domain" description="Anoctamin transmembrane" evidence="7">
    <location>
        <begin position="170"/>
        <end position="645"/>
    </location>
</feature>
<dbReference type="InterPro" id="IPR049452">
    <property type="entry name" value="Anoctamin_TM"/>
</dbReference>
<evidence type="ECO:0000256" key="2">
    <source>
        <dbReference type="ARBA" id="ARBA00022692"/>
    </source>
</evidence>
<dbReference type="Proteomes" id="UP000054266">
    <property type="component" value="Unassembled WGS sequence"/>
</dbReference>
<feature type="transmembrane region" description="Helical" evidence="6">
    <location>
        <begin position="604"/>
        <end position="627"/>
    </location>
</feature>
<evidence type="ECO:0008006" key="11">
    <source>
        <dbReference type="Google" id="ProtNLM"/>
    </source>
</evidence>
<comment type="subcellular location">
    <subcellularLocation>
        <location evidence="1">Membrane</location>
        <topology evidence="1">Multi-pass membrane protein</topology>
    </subcellularLocation>
</comment>
<protein>
    <recommendedName>
        <fullName evidence="11">Anoctamin dimerisation domain-containing protein</fullName>
    </recommendedName>
</protein>
<dbReference type="InterPro" id="IPR007632">
    <property type="entry name" value="Anoctamin"/>
</dbReference>
<feature type="domain" description="Anoctamin alpha-beta plait" evidence="8">
    <location>
        <begin position="11"/>
        <end position="137"/>
    </location>
</feature>
<dbReference type="Pfam" id="PF04547">
    <property type="entry name" value="Anoctamin"/>
    <property type="match status" value="1"/>
</dbReference>
<feature type="compositionally biased region" description="Basic and acidic residues" evidence="5">
    <location>
        <begin position="464"/>
        <end position="474"/>
    </location>
</feature>
<feature type="region of interest" description="Disordered" evidence="5">
    <location>
        <begin position="464"/>
        <end position="487"/>
    </location>
</feature>
<feature type="transmembrane region" description="Helical" evidence="6">
    <location>
        <begin position="212"/>
        <end position="228"/>
    </location>
</feature>
<evidence type="ECO:0000256" key="4">
    <source>
        <dbReference type="ARBA" id="ARBA00023136"/>
    </source>
</evidence>
<evidence type="ECO:0000313" key="10">
    <source>
        <dbReference type="Proteomes" id="UP000054266"/>
    </source>
</evidence>
<dbReference type="STRING" id="5601.A0A0D2DXF3"/>
<keyword evidence="4 6" id="KW-0472">Membrane</keyword>
<dbReference type="HOGENOM" id="CLU_010867_0_0_1"/>
<dbReference type="PANTHER" id="PTHR12308:SF73">
    <property type="entry name" value="ANOCTAMIN"/>
    <property type="match status" value="1"/>
</dbReference>